<reference evidence="1" key="1">
    <citation type="submission" date="2014-11" db="EMBL/GenBank/DDBJ databases">
        <authorList>
            <person name="Amaro Gonzalez C."/>
        </authorList>
    </citation>
    <scope>NUCLEOTIDE SEQUENCE</scope>
</reference>
<reference evidence="1" key="2">
    <citation type="journal article" date="2015" name="Fish Shellfish Immunol.">
        <title>Early steps in the European eel (Anguilla anguilla)-Vibrio vulnificus interaction in the gills: Role of the RtxA13 toxin.</title>
        <authorList>
            <person name="Callol A."/>
            <person name="Pajuelo D."/>
            <person name="Ebbesson L."/>
            <person name="Teles M."/>
            <person name="MacKenzie S."/>
            <person name="Amaro C."/>
        </authorList>
    </citation>
    <scope>NUCLEOTIDE SEQUENCE</scope>
</reference>
<organism evidence="1">
    <name type="scientific">Anguilla anguilla</name>
    <name type="common">European freshwater eel</name>
    <name type="synonym">Muraena anguilla</name>
    <dbReference type="NCBI Taxonomy" id="7936"/>
    <lineage>
        <taxon>Eukaryota</taxon>
        <taxon>Metazoa</taxon>
        <taxon>Chordata</taxon>
        <taxon>Craniata</taxon>
        <taxon>Vertebrata</taxon>
        <taxon>Euteleostomi</taxon>
        <taxon>Actinopterygii</taxon>
        <taxon>Neopterygii</taxon>
        <taxon>Teleostei</taxon>
        <taxon>Anguilliformes</taxon>
        <taxon>Anguillidae</taxon>
        <taxon>Anguilla</taxon>
    </lineage>
</organism>
<protein>
    <submittedName>
        <fullName evidence="1">Uncharacterized protein</fullName>
    </submittedName>
</protein>
<sequence length="47" mass="5230">MLLSQMDESNESKTTNSCESFSLFLQNGIQFRLKSLAVGRGHPLQAD</sequence>
<name>A0A0E9W9S9_ANGAN</name>
<proteinExistence type="predicted"/>
<accession>A0A0E9W9S9</accession>
<dbReference type="AlphaFoldDB" id="A0A0E9W9S9"/>
<evidence type="ECO:0000313" key="1">
    <source>
        <dbReference type="EMBL" id="JAH87159.1"/>
    </source>
</evidence>
<dbReference type="EMBL" id="GBXM01021418">
    <property type="protein sequence ID" value="JAH87159.1"/>
    <property type="molecule type" value="Transcribed_RNA"/>
</dbReference>